<evidence type="ECO:0000259" key="8">
    <source>
        <dbReference type="PROSITE" id="PS50850"/>
    </source>
</evidence>
<dbReference type="CDD" id="cd17325">
    <property type="entry name" value="MFS_MdtG_SLC18_like"/>
    <property type="match status" value="1"/>
</dbReference>
<dbReference type="EMBL" id="FRXN01000005">
    <property type="protein sequence ID" value="SHO64388.1"/>
    <property type="molecule type" value="Genomic_DNA"/>
</dbReference>
<dbReference type="InterPro" id="IPR005829">
    <property type="entry name" value="Sugar_transporter_CS"/>
</dbReference>
<dbReference type="Pfam" id="PF07690">
    <property type="entry name" value="MFS_1"/>
    <property type="match status" value="2"/>
</dbReference>
<evidence type="ECO:0000313" key="10">
    <source>
        <dbReference type="Proteomes" id="UP000184609"/>
    </source>
</evidence>
<evidence type="ECO:0000256" key="2">
    <source>
        <dbReference type="ARBA" id="ARBA00022448"/>
    </source>
</evidence>
<protein>
    <submittedName>
        <fullName evidence="9">Predicted arabinose efflux permease, MFS family</fullName>
    </submittedName>
</protein>
<accession>A0A1M7ZHL6</accession>
<feature type="transmembrane region" description="Helical" evidence="7">
    <location>
        <begin position="86"/>
        <end position="103"/>
    </location>
</feature>
<dbReference type="GO" id="GO:0022857">
    <property type="term" value="F:transmembrane transporter activity"/>
    <property type="evidence" value="ECO:0007669"/>
    <property type="project" value="InterPro"/>
</dbReference>
<evidence type="ECO:0000256" key="7">
    <source>
        <dbReference type="SAM" id="Phobius"/>
    </source>
</evidence>
<organism evidence="9 10">
    <name type="scientific">Algoriphagus zhangzhouensis</name>
    <dbReference type="NCBI Taxonomy" id="1073327"/>
    <lineage>
        <taxon>Bacteria</taxon>
        <taxon>Pseudomonadati</taxon>
        <taxon>Bacteroidota</taxon>
        <taxon>Cytophagia</taxon>
        <taxon>Cytophagales</taxon>
        <taxon>Cyclobacteriaceae</taxon>
        <taxon>Algoriphagus</taxon>
    </lineage>
</organism>
<dbReference type="InterPro" id="IPR036259">
    <property type="entry name" value="MFS_trans_sf"/>
</dbReference>
<dbReference type="PANTHER" id="PTHR23517:SF3">
    <property type="entry name" value="INTEGRAL MEMBRANE TRANSPORT PROTEIN"/>
    <property type="match status" value="1"/>
</dbReference>
<dbReference type="AlphaFoldDB" id="A0A1M7ZHL6"/>
<dbReference type="InterPro" id="IPR011701">
    <property type="entry name" value="MFS"/>
</dbReference>
<feature type="transmembrane region" description="Helical" evidence="7">
    <location>
        <begin position="19"/>
        <end position="35"/>
    </location>
</feature>
<reference evidence="10" key="1">
    <citation type="submission" date="2016-12" db="EMBL/GenBank/DDBJ databases">
        <authorList>
            <person name="Varghese N."/>
            <person name="Submissions S."/>
        </authorList>
    </citation>
    <scope>NUCLEOTIDE SEQUENCE [LARGE SCALE GENOMIC DNA]</scope>
    <source>
        <strain evidence="10">DSM 25035</strain>
    </source>
</reference>
<dbReference type="PANTHER" id="PTHR23517">
    <property type="entry name" value="RESISTANCE PROTEIN MDTM, PUTATIVE-RELATED-RELATED"/>
    <property type="match status" value="1"/>
</dbReference>
<dbReference type="Gene3D" id="1.20.1250.20">
    <property type="entry name" value="MFS general substrate transporter like domains"/>
    <property type="match status" value="2"/>
</dbReference>
<evidence type="ECO:0000256" key="5">
    <source>
        <dbReference type="ARBA" id="ARBA00022989"/>
    </source>
</evidence>
<feature type="transmembrane region" description="Helical" evidence="7">
    <location>
        <begin position="150"/>
        <end position="171"/>
    </location>
</feature>
<dbReference type="SUPFAM" id="SSF103473">
    <property type="entry name" value="MFS general substrate transporter"/>
    <property type="match status" value="1"/>
</dbReference>
<keyword evidence="5 7" id="KW-1133">Transmembrane helix</keyword>
<proteinExistence type="predicted"/>
<dbReference type="PROSITE" id="PS50850">
    <property type="entry name" value="MFS"/>
    <property type="match status" value="1"/>
</dbReference>
<sequence>MNSVLIQPKLGLKGNWKQFSLLVLINGFVGAMVGLERSIFPQFADEVFGITSESAILSFIIIFGVCKAFSNYFAGRLADRIGRKNLLAIGWTLALPVPLILAFSNSWTFILFSNAILGISQGLTWSSTVVMKIDLVGEKERGLAMGLNEFAGYLSIGISAYLTAIIADQFGIRPFPFLIGIAISSVGLFLSIFFVNDTGSHVQSELYTKSLPKQKSLFWKTTFTDKNLSSITQAGLVNNLNDGMIWGLFPIFLTKIGYGLTDIGSLVAIYPMAWGFGQLATGRLADIYSKKRILVIGMIAQGLAILLIPSSSSTIQIVSLSLVLGLATAMVYPTFLAGIADYTHPVQRAEAIGIFRLWRDLGYAFGAVFSGLITVQIGVEFSIAAIGILTLFSGLLVWLRMPGKTN</sequence>
<dbReference type="PROSITE" id="PS00216">
    <property type="entry name" value="SUGAR_TRANSPORT_1"/>
    <property type="match status" value="1"/>
</dbReference>
<keyword evidence="3" id="KW-1003">Cell membrane</keyword>
<evidence type="ECO:0000256" key="3">
    <source>
        <dbReference type="ARBA" id="ARBA00022475"/>
    </source>
</evidence>
<dbReference type="GO" id="GO:0005886">
    <property type="term" value="C:plasma membrane"/>
    <property type="evidence" value="ECO:0007669"/>
    <property type="project" value="UniProtKB-SubCell"/>
</dbReference>
<feature type="transmembrane region" description="Helical" evidence="7">
    <location>
        <begin position="293"/>
        <end position="311"/>
    </location>
</feature>
<feature type="transmembrane region" description="Helical" evidence="7">
    <location>
        <begin position="317"/>
        <end position="340"/>
    </location>
</feature>
<dbReference type="STRING" id="1073327.SAMN04488108_3418"/>
<keyword evidence="2" id="KW-0813">Transport</keyword>
<evidence type="ECO:0000256" key="4">
    <source>
        <dbReference type="ARBA" id="ARBA00022692"/>
    </source>
</evidence>
<feature type="transmembrane region" description="Helical" evidence="7">
    <location>
        <begin position="55"/>
        <end position="74"/>
    </location>
</feature>
<evidence type="ECO:0000256" key="1">
    <source>
        <dbReference type="ARBA" id="ARBA00004651"/>
    </source>
</evidence>
<dbReference type="RefSeq" id="WP_073573023.1">
    <property type="nucleotide sequence ID" value="NZ_FRXN01000005.1"/>
</dbReference>
<feature type="transmembrane region" description="Helical" evidence="7">
    <location>
        <begin position="383"/>
        <end position="401"/>
    </location>
</feature>
<feature type="domain" description="Major facilitator superfamily (MFS) profile" evidence="8">
    <location>
        <begin position="1"/>
        <end position="405"/>
    </location>
</feature>
<comment type="subcellular location">
    <subcellularLocation>
        <location evidence="1">Cell membrane</location>
        <topology evidence="1">Multi-pass membrane protein</topology>
    </subcellularLocation>
</comment>
<gene>
    <name evidence="9" type="ORF">SAMN04488108_3418</name>
</gene>
<dbReference type="Proteomes" id="UP000184609">
    <property type="component" value="Unassembled WGS sequence"/>
</dbReference>
<keyword evidence="4 7" id="KW-0812">Transmembrane</keyword>
<evidence type="ECO:0000256" key="6">
    <source>
        <dbReference type="ARBA" id="ARBA00023136"/>
    </source>
</evidence>
<keyword evidence="10" id="KW-1185">Reference proteome</keyword>
<dbReference type="OrthoDB" id="9810492at2"/>
<feature type="transmembrane region" description="Helical" evidence="7">
    <location>
        <begin position="109"/>
        <end position="130"/>
    </location>
</feature>
<dbReference type="InterPro" id="IPR020846">
    <property type="entry name" value="MFS_dom"/>
</dbReference>
<keyword evidence="6 7" id="KW-0472">Membrane</keyword>
<feature type="transmembrane region" description="Helical" evidence="7">
    <location>
        <begin position="177"/>
        <end position="195"/>
    </location>
</feature>
<name>A0A1M7ZHL6_9BACT</name>
<dbReference type="InterPro" id="IPR050171">
    <property type="entry name" value="MFS_Transporters"/>
</dbReference>
<evidence type="ECO:0000313" key="9">
    <source>
        <dbReference type="EMBL" id="SHO64388.1"/>
    </source>
</evidence>